<evidence type="ECO:0000313" key="1">
    <source>
        <dbReference type="EMBL" id="GGH58446.1"/>
    </source>
</evidence>
<protein>
    <submittedName>
        <fullName evidence="1">Uncharacterized protein</fullName>
    </submittedName>
</protein>
<sequence>MPDYFRAGCVCAEKITNNYKSHKKREAFLKNKSVRKAKWLAKRWGQNSLGSFYCTKEGHNILLFKDPHKPRYFWKIDKQPVSKWYTDLQVAKRDIWYYMEMQRQPNKW</sequence>
<organism evidence="1 2">
    <name type="scientific">Filimonas zeae</name>
    <dbReference type="NCBI Taxonomy" id="1737353"/>
    <lineage>
        <taxon>Bacteria</taxon>
        <taxon>Pseudomonadati</taxon>
        <taxon>Bacteroidota</taxon>
        <taxon>Chitinophagia</taxon>
        <taxon>Chitinophagales</taxon>
        <taxon>Chitinophagaceae</taxon>
        <taxon>Filimonas</taxon>
    </lineage>
</organism>
<gene>
    <name evidence="1" type="ORF">GCM10011379_04190</name>
</gene>
<dbReference type="AlphaFoldDB" id="A0A917MR90"/>
<dbReference type="EMBL" id="BMIB01000001">
    <property type="protein sequence ID" value="GGH58446.1"/>
    <property type="molecule type" value="Genomic_DNA"/>
</dbReference>
<dbReference type="Proteomes" id="UP000627292">
    <property type="component" value="Unassembled WGS sequence"/>
</dbReference>
<reference evidence="1" key="1">
    <citation type="journal article" date="2014" name="Int. J. Syst. Evol. Microbiol.">
        <title>Complete genome sequence of Corynebacterium casei LMG S-19264T (=DSM 44701T), isolated from a smear-ripened cheese.</title>
        <authorList>
            <consortium name="US DOE Joint Genome Institute (JGI-PGF)"/>
            <person name="Walter F."/>
            <person name="Albersmeier A."/>
            <person name="Kalinowski J."/>
            <person name="Ruckert C."/>
        </authorList>
    </citation>
    <scope>NUCLEOTIDE SEQUENCE</scope>
    <source>
        <strain evidence="1">CGMCC 1.15290</strain>
    </source>
</reference>
<name>A0A917MR90_9BACT</name>
<accession>A0A917MR90</accession>
<evidence type="ECO:0000313" key="2">
    <source>
        <dbReference type="Proteomes" id="UP000627292"/>
    </source>
</evidence>
<comment type="caution">
    <text evidence="1">The sequence shown here is derived from an EMBL/GenBank/DDBJ whole genome shotgun (WGS) entry which is preliminary data.</text>
</comment>
<keyword evidence="2" id="KW-1185">Reference proteome</keyword>
<proteinExistence type="predicted"/>
<reference evidence="1" key="2">
    <citation type="submission" date="2020-09" db="EMBL/GenBank/DDBJ databases">
        <authorList>
            <person name="Sun Q."/>
            <person name="Zhou Y."/>
        </authorList>
    </citation>
    <scope>NUCLEOTIDE SEQUENCE</scope>
    <source>
        <strain evidence="1">CGMCC 1.15290</strain>
    </source>
</reference>